<evidence type="ECO:0000313" key="3">
    <source>
        <dbReference type="Proteomes" id="UP001174932"/>
    </source>
</evidence>
<evidence type="ECO:0000313" key="2">
    <source>
        <dbReference type="EMBL" id="MDO6966444.1"/>
    </source>
</evidence>
<name>A0ABT8YSY1_9HYPH</name>
<protein>
    <submittedName>
        <fullName evidence="2">Uncharacterized protein</fullName>
    </submittedName>
</protein>
<dbReference type="EMBL" id="JAUOZU010000018">
    <property type="protein sequence ID" value="MDO6966444.1"/>
    <property type="molecule type" value="Genomic_DNA"/>
</dbReference>
<accession>A0ABT8YSY1</accession>
<organism evidence="2 3">
    <name type="scientific">Rhizobium alvei</name>
    <dbReference type="NCBI Taxonomy" id="1132659"/>
    <lineage>
        <taxon>Bacteria</taxon>
        <taxon>Pseudomonadati</taxon>
        <taxon>Pseudomonadota</taxon>
        <taxon>Alphaproteobacteria</taxon>
        <taxon>Hyphomicrobiales</taxon>
        <taxon>Rhizobiaceae</taxon>
        <taxon>Rhizobium/Agrobacterium group</taxon>
        <taxon>Rhizobium</taxon>
    </lineage>
</organism>
<dbReference type="Proteomes" id="UP001174932">
    <property type="component" value="Unassembled WGS sequence"/>
</dbReference>
<gene>
    <name evidence="2" type="ORF">Q4481_21025</name>
</gene>
<comment type="caution">
    <text evidence="2">The sequence shown here is derived from an EMBL/GenBank/DDBJ whole genome shotgun (WGS) entry which is preliminary data.</text>
</comment>
<dbReference type="RefSeq" id="WP_304378372.1">
    <property type="nucleotide sequence ID" value="NZ_JAUOZU010000018.1"/>
</dbReference>
<sequence length="502" mass="54423">MTTISGTPIYLRLADADGKLLTDDLLQESLSLEDGIPYDGETRLLGNRPSDFGDPSTSTAFPTGFRYWNTIYQLEWLKEYAAAHPDAKVTSTDGGTNLSTIAVTLPYGSSSNDTISVVVTSGLIGQVAGLQLGVTILNDLTPEKLRRLTLDDQRLIAAHPDFNRLVAEPFALRPSAGETVAAARQAMKDILLDLKSVIASAGPLTSSTDSTLPTDPAKLITDSIDLSLAALDKMAVFSPDAIAQLRADFSERYQRLANYSAALRGFETSGTQETNTTGYMSVDDRAGLRSTYEIFLQSAKRQLDVETTAAQIADTGLFNGKSLDLAGLTYSFQVMANYGGEAEMQARTEEIRARSSLLNIYSIVQKLINRTSAKVDDPPKSKDGVVDQPKGPLVYDPSNQEAEEKALKLFLAVGGVPLALHPAEVTLGIERPTLTETTMTKSNWDLFASSLSGAVRVLDRDVQTLSDAVNSVSRERNRHFDMATEVVQKMSDMINTITQTME</sequence>
<reference evidence="2" key="2">
    <citation type="submission" date="2023-07" db="EMBL/GenBank/DDBJ databases">
        <authorList>
            <person name="Shen H."/>
        </authorList>
    </citation>
    <scope>NUCLEOTIDE SEQUENCE</scope>
    <source>
        <strain evidence="2">TNR-22</strain>
    </source>
</reference>
<reference evidence="2" key="1">
    <citation type="journal article" date="2015" name="Int. J. Syst. Evol. Microbiol.">
        <title>Rhizobium alvei sp. nov., isolated from a freshwater river.</title>
        <authorList>
            <person name="Sheu S.Y."/>
            <person name="Huang H.W."/>
            <person name="Young C.C."/>
            <person name="Chen W.M."/>
        </authorList>
    </citation>
    <scope>NUCLEOTIDE SEQUENCE</scope>
    <source>
        <strain evidence="2">TNR-22</strain>
    </source>
</reference>
<feature type="compositionally biased region" description="Basic and acidic residues" evidence="1">
    <location>
        <begin position="373"/>
        <end position="385"/>
    </location>
</feature>
<evidence type="ECO:0000256" key="1">
    <source>
        <dbReference type="SAM" id="MobiDB-lite"/>
    </source>
</evidence>
<feature type="region of interest" description="Disordered" evidence="1">
    <location>
        <begin position="373"/>
        <end position="392"/>
    </location>
</feature>
<proteinExistence type="predicted"/>
<keyword evidence="3" id="KW-1185">Reference proteome</keyword>